<comment type="catalytic activity">
    <reaction evidence="14">
        <text>1D-myo-inositol hexakisphosphate + H2O = 1D-myo-inositol 1,2,4,5,6-pentakisphosphate + phosphate</text>
        <dbReference type="Rhea" id="RHEA:16989"/>
        <dbReference type="ChEBI" id="CHEBI:15377"/>
        <dbReference type="ChEBI" id="CHEBI:43474"/>
        <dbReference type="ChEBI" id="CHEBI:57798"/>
        <dbReference type="ChEBI" id="CHEBI:58130"/>
        <dbReference type="EC" id="3.1.3.62"/>
    </reaction>
    <physiologicalReaction direction="left-to-right" evidence="14">
        <dbReference type="Rhea" id="RHEA:16990"/>
    </physiologicalReaction>
</comment>
<dbReference type="InterPro" id="IPR016274">
    <property type="entry name" value="Histidine_acid_Pase_euk"/>
</dbReference>
<name>A0A9N9NAC0_9GLOM</name>
<protein>
    <recommendedName>
        <fullName evidence="5">Multiple inositol polyphosphate phosphatase 1</fullName>
        <ecNumber evidence="4">3.1.3.62</ecNumber>
        <ecNumber evidence="3">3.1.3.80</ecNumber>
    </recommendedName>
    <alternativeName>
        <fullName evidence="11">2,3-bisphosphoglycerate 3-phosphatase</fullName>
    </alternativeName>
</protein>
<keyword evidence="9" id="KW-0472">Membrane</keyword>
<gene>
    <name evidence="17" type="ORF">ALEPTO_LOCUS12106</name>
</gene>
<evidence type="ECO:0000256" key="7">
    <source>
        <dbReference type="ARBA" id="ARBA00022729"/>
    </source>
</evidence>
<accession>A0A9N9NAC0</accession>
<evidence type="ECO:0000256" key="4">
    <source>
        <dbReference type="ARBA" id="ARBA00013040"/>
    </source>
</evidence>
<evidence type="ECO:0000256" key="15">
    <source>
        <dbReference type="ARBA" id="ARBA00043832"/>
    </source>
</evidence>
<evidence type="ECO:0000256" key="16">
    <source>
        <dbReference type="PIRSR" id="PIRSR000894-2"/>
    </source>
</evidence>
<dbReference type="GO" id="GO:0005886">
    <property type="term" value="C:plasma membrane"/>
    <property type="evidence" value="ECO:0007669"/>
    <property type="project" value="UniProtKB-SubCell"/>
</dbReference>
<feature type="disulfide bond" evidence="16">
    <location>
        <begin position="181"/>
        <end position="195"/>
    </location>
</feature>
<dbReference type="EC" id="3.1.3.80" evidence="3"/>
<keyword evidence="10" id="KW-0325">Glycoprotein</keyword>
<reference evidence="17" key="1">
    <citation type="submission" date="2021-06" db="EMBL/GenBank/DDBJ databases">
        <authorList>
            <person name="Kallberg Y."/>
            <person name="Tangrot J."/>
            <person name="Rosling A."/>
        </authorList>
    </citation>
    <scope>NUCLEOTIDE SEQUENCE</scope>
    <source>
        <strain evidence="17">FL130A</strain>
    </source>
</reference>
<proteinExistence type="inferred from homology"/>
<organism evidence="17 18">
    <name type="scientific">Ambispora leptoticha</name>
    <dbReference type="NCBI Taxonomy" id="144679"/>
    <lineage>
        <taxon>Eukaryota</taxon>
        <taxon>Fungi</taxon>
        <taxon>Fungi incertae sedis</taxon>
        <taxon>Mucoromycota</taxon>
        <taxon>Glomeromycotina</taxon>
        <taxon>Glomeromycetes</taxon>
        <taxon>Archaeosporales</taxon>
        <taxon>Ambisporaceae</taxon>
        <taxon>Ambispora</taxon>
    </lineage>
</organism>
<dbReference type="Pfam" id="PF00328">
    <property type="entry name" value="His_Phos_2"/>
    <property type="match status" value="1"/>
</dbReference>
<evidence type="ECO:0000256" key="8">
    <source>
        <dbReference type="ARBA" id="ARBA00022801"/>
    </source>
</evidence>
<evidence type="ECO:0000256" key="6">
    <source>
        <dbReference type="ARBA" id="ARBA00022475"/>
    </source>
</evidence>
<comment type="catalytic activity">
    <reaction evidence="12">
        <text>1D-myo-inositol 1,2,5,6-tetrakisphosphate + H2O = 1D-myo-inositol 1,2,6-trisphosphate + phosphate</text>
        <dbReference type="Rhea" id="RHEA:77119"/>
        <dbReference type="ChEBI" id="CHEBI:15377"/>
        <dbReference type="ChEBI" id="CHEBI:43474"/>
        <dbReference type="ChEBI" id="CHEBI:195535"/>
        <dbReference type="ChEBI" id="CHEBI:195537"/>
        <dbReference type="EC" id="3.1.3.62"/>
    </reaction>
    <physiologicalReaction direction="left-to-right" evidence="12">
        <dbReference type="Rhea" id="RHEA:77120"/>
    </physiologicalReaction>
</comment>
<keyword evidence="8" id="KW-0378">Hydrolase</keyword>
<dbReference type="GO" id="GO:0034417">
    <property type="term" value="F:bisphosphoglycerate 3-phosphatase activity"/>
    <property type="evidence" value="ECO:0007669"/>
    <property type="project" value="UniProtKB-EC"/>
</dbReference>
<comment type="caution">
    <text evidence="17">The sequence shown here is derived from an EMBL/GenBank/DDBJ whole genome shotgun (WGS) entry which is preliminary data.</text>
</comment>
<evidence type="ECO:0000256" key="5">
    <source>
        <dbReference type="ARBA" id="ARBA00018097"/>
    </source>
</evidence>
<comment type="catalytic activity">
    <reaction evidence="13">
        <text>1D-myo-inositol 1,2,4,5,6-pentakisphosphate + H2O = 1D-myo-inositol 1,2,5,6-tetrakisphosphate + phosphate</text>
        <dbReference type="Rhea" id="RHEA:77115"/>
        <dbReference type="ChEBI" id="CHEBI:15377"/>
        <dbReference type="ChEBI" id="CHEBI:43474"/>
        <dbReference type="ChEBI" id="CHEBI:57798"/>
        <dbReference type="ChEBI" id="CHEBI:195535"/>
        <dbReference type="EC" id="3.1.3.62"/>
    </reaction>
    <physiologicalReaction direction="left-to-right" evidence="13">
        <dbReference type="Rhea" id="RHEA:77116"/>
    </physiologicalReaction>
</comment>
<comment type="subcellular location">
    <subcellularLocation>
        <location evidence="1">Cell membrane</location>
    </subcellularLocation>
</comment>
<dbReference type="EC" id="3.1.3.62" evidence="4"/>
<evidence type="ECO:0000313" key="17">
    <source>
        <dbReference type="EMBL" id="CAG8716776.1"/>
    </source>
</evidence>
<keyword evidence="6" id="KW-1003">Cell membrane</keyword>
<comment type="similarity">
    <text evidence="2">Belongs to the histidine acid phosphatase family. MINPP1 subfamily.</text>
</comment>
<evidence type="ECO:0000313" key="18">
    <source>
        <dbReference type="Proteomes" id="UP000789508"/>
    </source>
</evidence>
<evidence type="ECO:0000256" key="10">
    <source>
        <dbReference type="ARBA" id="ARBA00023180"/>
    </source>
</evidence>
<evidence type="ECO:0000256" key="2">
    <source>
        <dbReference type="ARBA" id="ARBA00008422"/>
    </source>
</evidence>
<dbReference type="InterPro" id="IPR000560">
    <property type="entry name" value="His_Pase_clade-2"/>
</dbReference>
<evidence type="ECO:0000256" key="3">
    <source>
        <dbReference type="ARBA" id="ARBA00012976"/>
    </source>
</evidence>
<dbReference type="CDD" id="cd07061">
    <property type="entry name" value="HP_HAP_like"/>
    <property type="match status" value="1"/>
</dbReference>
<dbReference type="PIRSF" id="PIRSF000894">
    <property type="entry name" value="Acid_phosphatase"/>
    <property type="match status" value="1"/>
</dbReference>
<evidence type="ECO:0000256" key="1">
    <source>
        <dbReference type="ARBA" id="ARBA00004236"/>
    </source>
</evidence>
<dbReference type="AlphaFoldDB" id="A0A9N9NAC0"/>
<evidence type="ECO:0000256" key="12">
    <source>
        <dbReference type="ARBA" id="ARBA00043668"/>
    </source>
</evidence>
<dbReference type="PANTHER" id="PTHR20963">
    <property type="entry name" value="MULTIPLE INOSITOL POLYPHOSPHATE PHOSPHATASE-RELATED"/>
    <property type="match status" value="1"/>
</dbReference>
<dbReference type="PANTHER" id="PTHR20963:SF8">
    <property type="entry name" value="MULTIPLE INOSITOL POLYPHOSPHATE PHOSPHATASE 1"/>
    <property type="match status" value="1"/>
</dbReference>
<dbReference type="EMBL" id="CAJVPS010024583">
    <property type="protein sequence ID" value="CAG8716776.1"/>
    <property type="molecule type" value="Genomic_DNA"/>
</dbReference>
<dbReference type="Proteomes" id="UP000789508">
    <property type="component" value="Unassembled WGS sequence"/>
</dbReference>
<sequence length="420" mass="48427">SDIIKFDELPILFGNFSQVSEETLWIKSWKNPFKISSAGLLSRDGENELYLMGKRSKSRYRTFWENITYASNVVDFSSSSASRAGQSGFAYALGLFEGQGSLGKSSLQSVFMHTEPTGLDKELAMKKACPKWRSTIARSTNHEMITYIKEKISPIANRITEKLGITPPLKPIHVDHIHRACGFEVAFFRNTTTWCSLLTDADLLTMEYFNDMHHYYLYSYGNRLNSLMACQLITSFVRTVDNGLAGKAKFKSVLRFAHAETIYFLMTLLNLNKDKHLLKAKDPQEKIASRKFRSSLIQPFAANIYFEIYKCSSLSSLTAINDNKKSRHHKRRRLLSIEDDYNYPNNDNDETFVQLLYNEQPTQIPGCEDDDNQNGHIQLFCPWSKFKKILNKYIGCDLEGICRIKKRAKSFIREKHFHFN</sequence>
<dbReference type="OrthoDB" id="6509975at2759"/>
<keyword evidence="7" id="KW-0732">Signal</keyword>
<dbReference type="InterPro" id="IPR029033">
    <property type="entry name" value="His_PPase_superfam"/>
</dbReference>
<dbReference type="SUPFAM" id="SSF53254">
    <property type="entry name" value="Phosphoglycerate mutase-like"/>
    <property type="match status" value="1"/>
</dbReference>
<dbReference type="GO" id="GO:0003993">
    <property type="term" value="F:acid phosphatase activity"/>
    <property type="evidence" value="ECO:0007669"/>
    <property type="project" value="TreeGrafter"/>
</dbReference>
<evidence type="ECO:0000256" key="14">
    <source>
        <dbReference type="ARBA" id="ARBA00043691"/>
    </source>
</evidence>
<feature type="non-terminal residue" evidence="17">
    <location>
        <position position="420"/>
    </location>
</feature>
<evidence type="ECO:0000256" key="11">
    <source>
        <dbReference type="ARBA" id="ARBA00031642"/>
    </source>
</evidence>
<evidence type="ECO:0000256" key="13">
    <source>
        <dbReference type="ARBA" id="ARBA00043671"/>
    </source>
</evidence>
<keyword evidence="18" id="KW-1185">Reference proteome</keyword>
<keyword evidence="16" id="KW-1015">Disulfide bond</keyword>
<comment type="catalytic activity">
    <reaction evidence="15">
        <text>(2R)-2,3-bisphosphoglycerate + H2O = (2R)-2-phosphoglycerate + phosphate</text>
        <dbReference type="Rhea" id="RHEA:27381"/>
        <dbReference type="ChEBI" id="CHEBI:15377"/>
        <dbReference type="ChEBI" id="CHEBI:43474"/>
        <dbReference type="ChEBI" id="CHEBI:58248"/>
        <dbReference type="ChEBI" id="CHEBI:58289"/>
        <dbReference type="EC" id="3.1.3.80"/>
    </reaction>
    <physiologicalReaction direction="left-to-right" evidence="15">
        <dbReference type="Rhea" id="RHEA:27382"/>
    </physiologicalReaction>
</comment>
<dbReference type="Gene3D" id="3.40.50.1240">
    <property type="entry name" value="Phosphoglycerate mutase-like"/>
    <property type="match status" value="1"/>
</dbReference>
<evidence type="ECO:0000256" key="9">
    <source>
        <dbReference type="ARBA" id="ARBA00023136"/>
    </source>
</evidence>
<dbReference type="GO" id="GO:0052745">
    <property type="term" value="F:inositol phosphate phosphatase activity"/>
    <property type="evidence" value="ECO:0007669"/>
    <property type="project" value="TreeGrafter"/>
</dbReference>